<reference evidence="5 6" key="1">
    <citation type="submission" date="2019-01" db="EMBL/GenBank/DDBJ databases">
        <title>Filimonas sp. strain TTM-71.</title>
        <authorList>
            <person name="Chen W.-M."/>
        </authorList>
    </citation>
    <scope>NUCLEOTIDE SEQUENCE [LARGE SCALE GENOMIC DNA]</scope>
    <source>
        <strain evidence="5 6">TTM-71</strain>
    </source>
</reference>
<dbReference type="EMBL" id="SDHZ01000003">
    <property type="protein sequence ID" value="RXK81903.1"/>
    <property type="molecule type" value="Genomic_DNA"/>
</dbReference>
<dbReference type="PRINTS" id="PR00778">
    <property type="entry name" value="HTHARSR"/>
</dbReference>
<dbReference type="InterPro" id="IPR036388">
    <property type="entry name" value="WH-like_DNA-bd_sf"/>
</dbReference>
<dbReference type="OrthoDB" id="9800872at2"/>
<dbReference type="GO" id="GO:0003700">
    <property type="term" value="F:DNA-binding transcription factor activity"/>
    <property type="evidence" value="ECO:0007669"/>
    <property type="project" value="InterPro"/>
</dbReference>
<dbReference type="InterPro" id="IPR001845">
    <property type="entry name" value="HTH_ArsR_DNA-bd_dom"/>
</dbReference>
<dbReference type="InterPro" id="IPR011991">
    <property type="entry name" value="ArsR-like_HTH"/>
</dbReference>
<dbReference type="SMART" id="SM00418">
    <property type="entry name" value="HTH_ARSR"/>
    <property type="match status" value="1"/>
</dbReference>
<keyword evidence="6" id="KW-1185">Reference proteome</keyword>
<gene>
    <name evidence="5" type="ORF">ESB13_19165</name>
</gene>
<sequence length="110" mass="12405">MAKKAISKSSTASTKPVEFNKPALRRTLLLLRAVSHPVRQKMLKLIDKKKTILVKDLTAKVNLEPAVVSQHLTILKNVGLVSADREGRSFNYYIHYPVLEQINALVEEIK</sequence>
<proteinExistence type="predicted"/>
<keyword evidence="3" id="KW-0804">Transcription</keyword>
<dbReference type="InterPro" id="IPR036390">
    <property type="entry name" value="WH_DNA-bd_sf"/>
</dbReference>
<dbReference type="Pfam" id="PF01022">
    <property type="entry name" value="HTH_5"/>
    <property type="match status" value="1"/>
</dbReference>
<dbReference type="PANTHER" id="PTHR43132:SF2">
    <property type="entry name" value="ARSENICAL RESISTANCE OPERON REPRESSOR ARSR-RELATED"/>
    <property type="match status" value="1"/>
</dbReference>
<evidence type="ECO:0000259" key="4">
    <source>
        <dbReference type="PROSITE" id="PS50987"/>
    </source>
</evidence>
<organism evidence="5 6">
    <name type="scientific">Filimonas effusa</name>
    <dbReference type="NCBI Taxonomy" id="2508721"/>
    <lineage>
        <taxon>Bacteria</taxon>
        <taxon>Pseudomonadati</taxon>
        <taxon>Bacteroidota</taxon>
        <taxon>Chitinophagia</taxon>
        <taxon>Chitinophagales</taxon>
        <taxon>Chitinophagaceae</taxon>
        <taxon>Filimonas</taxon>
    </lineage>
</organism>
<keyword evidence="1" id="KW-0805">Transcription regulation</keyword>
<accession>A0A4Q1D3Z3</accession>
<dbReference type="SUPFAM" id="SSF46785">
    <property type="entry name" value="Winged helix' DNA-binding domain"/>
    <property type="match status" value="1"/>
</dbReference>
<dbReference type="InterPro" id="IPR051011">
    <property type="entry name" value="Metal_resp_trans_reg"/>
</dbReference>
<comment type="caution">
    <text evidence="5">The sequence shown here is derived from an EMBL/GenBank/DDBJ whole genome shotgun (WGS) entry which is preliminary data.</text>
</comment>
<evidence type="ECO:0000313" key="5">
    <source>
        <dbReference type="EMBL" id="RXK81903.1"/>
    </source>
</evidence>
<keyword evidence="2" id="KW-0238">DNA-binding</keyword>
<name>A0A4Q1D3Z3_9BACT</name>
<dbReference type="GO" id="GO:0003677">
    <property type="term" value="F:DNA binding"/>
    <property type="evidence" value="ECO:0007669"/>
    <property type="project" value="UniProtKB-KW"/>
</dbReference>
<dbReference type="NCBIfam" id="NF033788">
    <property type="entry name" value="HTH_metalloreg"/>
    <property type="match status" value="1"/>
</dbReference>
<dbReference type="PANTHER" id="PTHR43132">
    <property type="entry name" value="ARSENICAL RESISTANCE OPERON REPRESSOR ARSR-RELATED"/>
    <property type="match status" value="1"/>
</dbReference>
<feature type="domain" description="HTH arsR-type" evidence="4">
    <location>
        <begin position="19"/>
        <end position="110"/>
    </location>
</feature>
<dbReference type="CDD" id="cd00090">
    <property type="entry name" value="HTH_ARSR"/>
    <property type="match status" value="1"/>
</dbReference>
<dbReference type="RefSeq" id="WP_129005300.1">
    <property type="nucleotide sequence ID" value="NZ_SDHZ01000003.1"/>
</dbReference>
<protein>
    <submittedName>
        <fullName evidence="5">Transcriptional regulator</fullName>
    </submittedName>
</protein>
<evidence type="ECO:0000256" key="1">
    <source>
        <dbReference type="ARBA" id="ARBA00023015"/>
    </source>
</evidence>
<dbReference type="Gene3D" id="1.10.10.10">
    <property type="entry name" value="Winged helix-like DNA-binding domain superfamily/Winged helix DNA-binding domain"/>
    <property type="match status" value="1"/>
</dbReference>
<dbReference type="PROSITE" id="PS50987">
    <property type="entry name" value="HTH_ARSR_2"/>
    <property type="match status" value="1"/>
</dbReference>
<evidence type="ECO:0000256" key="3">
    <source>
        <dbReference type="ARBA" id="ARBA00023163"/>
    </source>
</evidence>
<dbReference type="AlphaFoldDB" id="A0A4Q1D3Z3"/>
<evidence type="ECO:0000256" key="2">
    <source>
        <dbReference type="ARBA" id="ARBA00023125"/>
    </source>
</evidence>
<evidence type="ECO:0000313" key="6">
    <source>
        <dbReference type="Proteomes" id="UP000290545"/>
    </source>
</evidence>
<dbReference type="Proteomes" id="UP000290545">
    <property type="component" value="Unassembled WGS sequence"/>
</dbReference>